<accession>A0ABV0SX27</accession>
<proteinExistence type="predicted"/>
<keyword evidence="1" id="KW-0472">Membrane</keyword>
<protein>
    <submittedName>
        <fullName evidence="2">Uncharacterized protein</fullName>
    </submittedName>
</protein>
<comment type="caution">
    <text evidence="2">The sequence shown here is derived from an EMBL/GenBank/DDBJ whole genome shotgun (WGS) entry which is preliminary data.</text>
</comment>
<evidence type="ECO:0000256" key="1">
    <source>
        <dbReference type="SAM" id="Phobius"/>
    </source>
</evidence>
<reference evidence="2 3" key="1">
    <citation type="submission" date="2021-06" db="EMBL/GenBank/DDBJ databases">
        <authorList>
            <person name="Palmer J.M."/>
        </authorList>
    </citation>
    <scope>NUCLEOTIDE SEQUENCE [LARGE SCALE GENOMIC DNA]</scope>
    <source>
        <strain evidence="3">if_2019</strain>
        <tissue evidence="2">Muscle</tissue>
    </source>
</reference>
<dbReference type="Proteomes" id="UP001482620">
    <property type="component" value="Unassembled WGS sequence"/>
</dbReference>
<evidence type="ECO:0000313" key="2">
    <source>
        <dbReference type="EMBL" id="MEQ2225079.1"/>
    </source>
</evidence>
<keyword evidence="3" id="KW-1185">Reference proteome</keyword>
<feature type="transmembrane region" description="Helical" evidence="1">
    <location>
        <begin position="12"/>
        <end position="35"/>
    </location>
</feature>
<sequence length="103" mass="10777">MLHMKGKCPTQPQGAIILVNVVMTILVAICASFQLCSLSHLCFHHSGHPPAHSGGSQGVPGLDGIYGLSSEVFPGSLPSGTCLEYLQREAPSGHSGQMHGHFS</sequence>
<organism evidence="2 3">
    <name type="scientific">Ilyodon furcidens</name>
    <name type="common">goldbreast splitfin</name>
    <dbReference type="NCBI Taxonomy" id="33524"/>
    <lineage>
        <taxon>Eukaryota</taxon>
        <taxon>Metazoa</taxon>
        <taxon>Chordata</taxon>
        <taxon>Craniata</taxon>
        <taxon>Vertebrata</taxon>
        <taxon>Euteleostomi</taxon>
        <taxon>Actinopterygii</taxon>
        <taxon>Neopterygii</taxon>
        <taxon>Teleostei</taxon>
        <taxon>Neoteleostei</taxon>
        <taxon>Acanthomorphata</taxon>
        <taxon>Ovalentaria</taxon>
        <taxon>Atherinomorphae</taxon>
        <taxon>Cyprinodontiformes</taxon>
        <taxon>Goodeidae</taxon>
        <taxon>Ilyodon</taxon>
    </lineage>
</organism>
<keyword evidence="1" id="KW-1133">Transmembrane helix</keyword>
<gene>
    <name evidence="2" type="ORF">ILYODFUR_013824</name>
</gene>
<keyword evidence="1" id="KW-0812">Transmembrane</keyword>
<name>A0ABV0SX27_9TELE</name>
<dbReference type="EMBL" id="JAHRIQ010012726">
    <property type="protein sequence ID" value="MEQ2225079.1"/>
    <property type="molecule type" value="Genomic_DNA"/>
</dbReference>
<evidence type="ECO:0000313" key="3">
    <source>
        <dbReference type="Proteomes" id="UP001482620"/>
    </source>
</evidence>